<sequence>MSGTIILDDQGDLALLVGLSDPSNPSSGYSQRILVSTNILRLASPVWKSMFRASGRYIESDLHSVSLPDDSPTALLIVLRIAHMRYKEVPDELSFNELVELAVVCDKYDTVHVVRPFLPRWAGPWMRVAPGREEWIFIAWTFGFEDVFVEGVKAMVRDVVADEKGNCLYGGQAVEGHFPPGVLDAILAAREEAIKSLINAVTKTLETMHEKNHCHHSRLTCTSAKPSLTDKEMHLHVKEAPKCNALMIGSLVQGLNPFKVYLDDPSKVKISVAEFCYKLKEIQIMAYATEITEFVPNSHTHRLCPGQVDLPGSLDKAMEMAPSGVMECDLNHIQEQAKK</sequence>
<organism evidence="1 2">
    <name type="scientific">Lepidopterella palustris CBS 459.81</name>
    <dbReference type="NCBI Taxonomy" id="1314670"/>
    <lineage>
        <taxon>Eukaryota</taxon>
        <taxon>Fungi</taxon>
        <taxon>Dikarya</taxon>
        <taxon>Ascomycota</taxon>
        <taxon>Pezizomycotina</taxon>
        <taxon>Dothideomycetes</taxon>
        <taxon>Pleosporomycetidae</taxon>
        <taxon>Mytilinidiales</taxon>
        <taxon>Argynnaceae</taxon>
        <taxon>Lepidopterella</taxon>
    </lineage>
</organism>
<dbReference type="Proteomes" id="UP000250266">
    <property type="component" value="Unassembled WGS sequence"/>
</dbReference>
<name>A0A8E2EKJ8_9PEZI</name>
<reference evidence="1 2" key="1">
    <citation type="journal article" date="2016" name="Nat. Commun.">
        <title>Ectomycorrhizal ecology is imprinted in the genome of the dominant symbiotic fungus Cenococcum geophilum.</title>
        <authorList>
            <consortium name="DOE Joint Genome Institute"/>
            <person name="Peter M."/>
            <person name="Kohler A."/>
            <person name="Ohm R.A."/>
            <person name="Kuo A."/>
            <person name="Krutzmann J."/>
            <person name="Morin E."/>
            <person name="Arend M."/>
            <person name="Barry K.W."/>
            <person name="Binder M."/>
            <person name="Choi C."/>
            <person name="Clum A."/>
            <person name="Copeland A."/>
            <person name="Grisel N."/>
            <person name="Haridas S."/>
            <person name="Kipfer T."/>
            <person name="LaButti K."/>
            <person name="Lindquist E."/>
            <person name="Lipzen A."/>
            <person name="Maire R."/>
            <person name="Meier B."/>
            <person name="Mihaltcheva S."/>
            <person name="Molinier V."/>
            <person name="Murat C."/>
            <person name="Poggeler S."/>
            <person name="Quandt C.A."/>
            <person name="Sperisen C."/>
            <person name="Tritt A."/>
            <person name="Tisserant E."/>
            <person name="Crous P.W."/>
            <person name="Henrissat B."/>
            <person name="Nehls U."/>
            <person name="Egli S."/>
            <person name="Spatafora J.W."/>
            <person name="Grigoriev I.V."/>
            <person name="Martin F.M."/>
        </authorList>
    </citation>
    <scope>NUCLEOTIDE SEQUENCE [LARGE SCALE GENOMIC DNA]</scope>
    <source>
        <strain evidence="1 2">CBS 459.81</strain>
    </source>
</reference>
<evidence type="ECO:0000313" key="1">
    <source>
        <dbReference type="EMBL" id="OCK85711.1"/>
    </source>
</evidence>
<evidence type="ECO:0008006" key="3">
    <source>
        <dbReference type="Google" id="ProtNLM"/>
    </source>
</evidence>
<proteinExistence type="predicted"/>
<accession>A0A8E2EKJ8</accession>
<dbReference type="EMBL" id="KV744814">
    <property type="protein sequence ID" value="OCK85711.1"/>
    <property type="molecule type" value="Genomic_DNA"/>
</dbReference>
<dbReference type="AlphaFoldDB" id="A0A8E2EKJ8"/>
<dbReference type="OrthoDB" id="5275938at2759"/>
<dbReference type="InterPro" id="IPR011333">
    <property type="entry name" value="SKP1/BTB/POZ_sf"/>
</dbReference>
<evidence type="ECO:0000313" key="2">
    <source>
        <dbReference type="Proteomes" id="UP000250266"/>
    </source>
</evidence>
<keyword evidence="2" id="KW-1185">Reference proteome</keyword>
<gene>
    <name evidence="1" type="ORF">K432DRAFT_377360</name>
</gene>
<protein>
    <recommendedName>
        <fullName evidence="3">BTB domain-containing protein</fullName>
    </recommendedName>
</protein>
<dbReference type="Gene3D" id="3.30.710.10">
    <property type="entry name" value="Potassium Channel Kv1.1, Chain A"/>
    <property type="match status" value="1"/>
</dbReference>